<comment type="caution">
    <text evidence="9">The sequence shown here is derived from an EMBL/GenBank/DDBJ whole genome shotgun (WGS) entry which is preliminary data.</text>
</comment>
<dbReference type="InterPro" id="IPR050809">
    <property type="entry name" value="UgpAE/MalFG_permease"/>
</dbReference>
<dbReference type="Gene3D" id="1.10.3720.10">
    <property type="entry name" value="MetI-like"/>
    <property type="match status" value="1"/>
</dbReference>
<dbReference type="Pfam" id="PF00528">
    <property type="entry name" value="BPD_transp_1"/>
    <property type="match status" value="1"/>
</dbReference>
<feature type="transmembrane region" description="Helical" evidence="7">
    <location>
        <begin position="93"/>
        <end position="114"/>
    </location>
</feature>
<keyword evidence="3" id="KW-1003">Cell membrane</keyword>
<evidence type="ECO:0000256" key="5">
    <source>
        <dbReference type="ARBA" id="ARBA00022989"/>
    </source>
</evidence>
<dbReference type="Proteomes" id="UP000641588">
    <property type="component" value="Unassembled WGS sequence"/>
</dbReference>
<keyword evidence="5 7" id="KW-1133">Transmembrane helix</keyword>
<feature type="domain" description="ABC transmembrane type-1" evidence="8">
    <location>
        <begin position="89"/>
        <end position="307"/>
    </location>
</feature>
<dbReference type="PROSITE" id="PS50928">
    <property type="entry name" value="ABC_TM1"/>
    <property type="match status" value="1"/>
</dbReference>
<evidence type="ECO:0000313" key="10">
    <source>
        <dbReference type="Proteomes" id="UP000641588"/>
    </source>
</evidence>
<protein>
    <submittedName>
        <fullName evidence="9">ABC transporter permease subunit</fullName>
    </submittedName>
</protein>
<keyword evidence="4 7" id="KW-0812">Transmembrane</keyword>
<evidence type="ECO:0000256" key="4">
    <source>
        <dbReference type="ARBA" id="ARBA00022692"/>
    </source>
</evidence>
<dbReference type="GO" id="GO:0055085">
    <property type="term" value="P:transmembrane transport"/>
    <property type="evidence" value="ECO:0007669"/>
    <property type="project" value="InterPro"/>
</dbReference>
<keyword evidence="2 7" id="KW-0813">Transport</keyword>
<feature type="transmembrane region" description="Helical" evidence="7">
    <location>
        <begin position="126"/>
        <end position="149"/>
    </location>
</feature>
<reference evidence="9" key="1">
    <citation type="submission" date="2019-10" db="EMBL/GenBank/DDBJ databases">
        <title>Description of Paenibacillus glebae sp. nov.</title>
        <authorList>
            <person name="Carlier A."/>
            <person name="Qi S."/>
        </authorList>
    </citation>
    <scope>NUCLEOTIDE SEQUENCE</scope>
    <source>
        <strain evidence="9">LMG 31456</strain>
    </source>
</reference>
<evidence type="ECO:0000256" key="6">
    <source>
        <dbReference type="ARBA" id="ARBA00023136"/>
    </source>
</evidence>
<dbReference type="PANTHER" id="PTHR43227:SF11">
    <property type="entry name" value="BLL4140 PROTEIN"/>
    <property type="match status" value="1"/>
</dbReference>
<evidence type="ECO:0000256" key="7">
    <source>
        <dbReference type="RuleBase" id="RU363032"/>
    </source>
</evidence>
<gene>
    <name evidence="9" type="ORF">GC093_07750</name>
</gene>
<dbReference type="SUPFAM" id="SSF161098">
    <property type="entry name" value="MetI-like"/>
    <property type="match status" value="1"/>
</dbReference>
<feature type="transmembrane region" description="Helical" evidence="7">
    <location>
        <begin position="180"/>
        <end position="202"/>
    </location>
</feature>
<dbReference type="PANTHER" id="PTHR43227">
    <property type="entry name" value="BLL4140 PROTEIN"/>
    <property type="match status" value="1"/>
</dbReference>
<dbReference type="GO" id="GO:0005886">
    <property type="term" value="C:plasma membrane"/>
    <property type="evidence" value="ECO:0007669"/>
    <property type="project" value="UniProtKB-SubCell"/>
</dbReference>
<dbReference type="EMBL" id="WHOD01000035">
    <property type="protein sequence ID" value="NOU93122.1"/>
    <property type="molecule type" value="Genomic_DNA"/>
</dbReference>
<keyword evidence="10" id="KW-1185">Reference proteome</keyword>
<dbReference type="InterPro" id="IPR000515">
    <property type="entry name" value="MetI-like"/>
</dbReference>
<dbReference type="AlphaFoldDB" id="A0A972GSN4"/>
<evidence type="ECO:0000259" key="8">
    <source>
        <dbReference type="PROSITE" id="PS50928"/>
    </source>
</evidence>
<feature type="transmembrane region" description="Helical" evidence="7">
    <location>
        <begin position="223"/>
        <end position="247"/>
    </location>
</feature>
<comment type="subcellular location">
    <subcellularLocation>
        <location evidence="1 7">Cell membrane</location>
        <topology evidence="1 7">Multi-pass membrane protein</topology>
    </subcellularLocation>
</comment>
<feature type="transmembrane region" description="Helical" evidence="7">
    <location>
        <begin position="20"/>
        <end position="43"/>
    </location>
</feature>
<dbReference type="CDD" id="cd06261">
    <property type="entry name" value="TM_PBP2"/>
    <property type="match status" value="1"/>
</dbReference>
<comment type="similarity">
    <text evidence="7">Belongs to the binding-protein-dependent transport system permease family.</text>
</comment>
<dbReference type="RefSeq" id="WP_171651322.1">
    <property type="nucleotide sequence ID" value="NZ_WHOD01000035.1"/>
</dbReference>
<evidence type="ECO:0000256" key="2">
    <source>
        <dbReference type="ARBA" id="ARBA00022448"/>
    </source>
</evidence>
<evidence type="ECO:0000256" key="1">
    <source>
        <dbReference type="ARBA" id="ARBA00004651"/>
    </source>
</evidence>
<proteinExistence type="inferred from homology"/>
<keyword evidence="6 7" id="KW-0472">Membrane</keyword>
<name>A0A972GSN4_9BACL</name>
<evidence type="ECO:0000313" key="9">
    <source>
        <dbReference type="EMBL" id="NOU93122.1"/>
    </source>
</evidence>
<feature type="transmembrane region" description="Helical" evidence="7">
    <location>
        <begin position="290"/>
        <end position="308"/>
    </location>
</feature>
<evidence type="ECO:0000256" key="3">
    <source>
        <dbReference type="ARBA" id="ARBA00022475"/>
    </source>
</evidence>
<dbReference type="InterPro" id="IPR035906">
    <property type="entry name" value="MetI-like_sf"/>
</dbReference>
<sequence>MNSTLTQSKSAAAKPVRRTLLLYFWNTRLLYLLLLPGLIHMVLFKYLPLFGIVIAFQDYSPFKGVFDSPWVGFKHFINFFKDPYSLVLIKNTILLAFYNLLFGFPVPIIFALFLNEVRVKLVKRFVQSFSFFPYFISSAVTVGIAYTFLSPQSGLVNMLLQHLGLEPIFFMADAGWFRSIYVSLSVWHSFGYGAIIYLAAITGIDPHLYEAAEMDGANRWQKMWYVTLPSISNIIVVMFIINIGHILSVDLDKILLMYNPSVYETADVIQSYVYRVGFASKGFTDYSKGAAIGIFQSIVALLMVYGANQAAKKYSDTRLF</sequence>
<organism evidence="9 10">
    <name type="scientific">Paenibacillus foliorum</name>
    <dbReference type="NCBI Taxonomy" id="2654974"/>
    <lineage>
        <taxon>Bacteria</taxon>
        <taxon>Bacillati</taxon>
        <taxon>Bacillota</taxon>
        <taxon>Bacilli</taxon>
        <taxon>Bacillales</taxon>
        <taxon>Paenibacillaceae</taxon>
        <taxon>Paenibacillus</taxon>
    </lineage>
</organism>
<accession>A0A972GSN4</accession>